<keyword evidence="2" id="KW-0132">Cell division</keyword>
<evidence type="ECO:0000256" key="1">
    <source>
        <dbReference type="ARBA" id="ARBA00004123"/>
    </source>
</evidence>
<reference evidence="7 8" key="1">
    <citation type="journal article" date="2020" name="Cell">
        <title>Large-Scale Comparative Analyses of Tick Genomes Elucidate Their Genetic Diversity and Vector Capacities.</title>
        <authorList>
            <consortium name="Tick Genome and Microbiome Consortium (TIGMIC)"/>
            <person name="Jia N."/>
            <person name="Wang J."/>
            <person name="Shi W."/>
            <person name="Du L."/>
            <person name="Sun Y."/>
            <person name="Zhan W."/>
            <person name="Jiang J.F."/>
            <person name="Wang Q."/>
            <person name="Zhang B."/>
            <person name="Ji P."/>
            <person name="Bell-Sakyi L."/>
            <person name="Cui X.M."/>
            <person name="Yuan T.T."/>
            <person name="Jiang B.G."/>
            <person name="Yang W.F."/>
            <person name="Lam T.T."/>
            <person name="Chang Q.C."/>
            <person name="Ding S.J."/>
            <person name="Wang X.J."/>
            <person name="Zhu J.G."/>
            <person name="Ruan X.D."/>
            <person name="Zhao L."/>
            <person name="Wei J.T."/>
            <person name="Ye R.Z."/>
            <person name="Que T.C."/>
            <person name="Du C.H."/>
            <person name="Zhou Y.H."/>
            <person name="Cheng J.X."/>
            <person name="Dai P.F."/>
            <person name="Guo W.B."/>
            <person name="Han X.H."/>
            <person name="Huang E.J."/>
            <person name="Li L.F."/>
            <person name="Wei W."/>
            <person name="Gao Y.C."/>
            <person name="Liu J.Z."/>
            <person name="Shao H.Z."/>
            <person name="Wang X."/>
            <person name="Wang C.C."/>
            <person name="Yang T.C."/>
            <person name="Huo Q.B."/>
            <person name="Li W."/>
            <person name="Chen H.Y."/>
            <person name="Chen S.E."/>
            <person name="Zhou L.G."/>
            <person name="Ni X.B."/>
            <person name="Tian J.H."/>
            <person name="Sheng Y."/>
            <person name="Liu T."/>
            <person name="Pan Y.S."/>
            <person name="Xia L.Y."/>
            <person name="Li J."/>
            <person name="Zhao F."/>
            <person name="Cao W.C."/>
        </authorList>
    </citation>
    <scope>NUCLEOTIDE SEQUENCE [LARGE SCALE GENOMIC DNA]</scope>
    <source>
        <strain evidence="7">HaeL-2018</strain>
    </source>
</reference>
<comment type="caution">
    <text evidence="7">The sequence shown here is derived from an EMBL/GenBank/DDBJ whole genome shotgun (WGS) entry which is preliminary data.</text>
</comment>
<dbReference type="GO" id="GO:0008278">
    <property type="term" value="C:cohesin complex"/>
    <property type="evidence" value="ECO:0007669"/>
    <property type="project" value="TreeGrafter"/>
</dbReference>
<evidence type="ECO:0000256" key="2">
    <source>
        <dbReference type="ARBA" id="ARBA00022618"/>
    </source>
</evidence>
<dbReference type="InterPro" id="IPR027417">
    <property type="entry name" value="P-loop_NTPase"/>
</dbReference>
<dbReference type="InterPro" id="IPR003395">
    <property type="entry name" value="RecF/RecN/SMC_N"/>
</dbReference>
<keyword evidence="5" id="KW-0131">Cell cycle</keyword>
<dbReference type="Pfam" id="PF02463">
    <property type="entry name" value="SMC_N"/>
    <property type="match status" value="1"/>
</dbReference>
<feature type="domain" description="RecF/RecN/SMC N-terminal" evidence="6">
    <location>
        <begin position="3"/>
        <end position="62"/>
    </location>
</feature>
<dbReference type="PANTHER" id="PTHR18937:SF12">
    <property type="entry name" value="STRUCTURAL MAINTENANCE OF CHROMOSOMES PROTEIN"/>
    <property type="match status" value="1"/>
</dbReference>
<gene>
    <name evidence="7" type="ORF">HPB48_025943</name>
</gene>
<organism evidence="7 8">
    <name type="scientific">Haemaphysalis longicornis</name>
    <name type="common">Bush tick</name>
    <dbReference type="NCBI Taxonomy" id="44386"/>
    <lineage>
        <taxon>Eukaryota</taxon>
        <taxon>Metazoa</taxon>
        <taxon>Ecdysozoa</taxon>
        <taxon>Arthropoda</taxon>
        <taxon>Chelicerata</taxon>
        <taxon>Arachnida</taxon>
        <taxon>Acari</taxon>
        <taxon>Parasitiformes</taxon>
        <taxon>Ixodida</taxon>
        <taxon>Ixodoidea</taxon>
        <taxon>Ixodidae</taxon>
        <taxon>Haemaphysalinae</taxon>
        <taxon>Haemaphysalis</taxon>
    </lineage>
</organism>
<evidence type="ECO:0000256" key="3">
    <source>
        <dbReference type="ARBA" id="ARBA00022776"/>
    </source>
</evidence>
<evidence type="ECO:0000256" key="5">
    <source>
        <dbReference type="ARBA" id="ARBA00023306"/>
    </source>
</evidence>
<evidence type="ECO:0000259" key="6">
    <source>
        <dbReference type="Pfam" id="PF02463"/>
    </source>
</evidence>
<proteinExistence type="predicted"/>
<keyword evidence="3" id="KW-0498">Mitosis</keyword>
<dbReference type="AlphaFoldDB" id="A0A9J6H8C0"/>
<dbReference type="OrthoDB" id="413649at2759"/>
<protein>
    <recommendedName>
        <fullName evidence="6">RecF/RecN/SMC N-terminal domain-containing protein</fullName>
    </recommendedName>
</protein>
<sequence>MGYLKFIEVENFKSYRGRQLIGPLKPFTAVIGPNGSGKSNFMDAISFVLGEKKNSLRVKKLSVSANGGGGLSVRVDEKSERRRRKWQRPVLWQHFLPGGVWEKGLVSKAGEFLTIREAFSDPLSRDPGWAVASFVGASFCFAWAQGAAGPGEGGWQGSFGQLRAIA</sequence>
<dbReference type="GO" id="GO:0005634">
    <property type="term" value="C:nucleus"/>
    <property type="evidence" value="ECO:0007669"/>
    <property type="project" value="UniProtKB-SubCell"/>
</dbReference>
<dbReference type="GO" id="GO:0051301">
    <property type="term" value="P:cell division"/>
    <property type="evidence" value="ECO:0007669"/>
    <property type="project" value="UniProtKB-KW"/>
</dbReference>
<dbReference type="GO" id="GO:0003677">
    <property type="term" value="F:DNA binding"/>
    <property type="evidence" value="ECO:0007669"/>
    <property type="project" value="TreeGrafter"/>
</dbReference>
<dbReference type="SUPFAM" id="SSF52540">
    <property type="entry name" value="P-loop containing nucleoside triphosphate hydrolases"/>
    <property type="match status" value="1"/>
</dbReference>
<name>A0A9J6H8C0_HAELO</name>
<keyword evidence="8" id="KW-1185">Reference proteome</keyword>
<dbReference type="EMBL" id="JABSTR010001338">
    <property type="protein sequence ID" value="KAH9383966.1"/>
    <property type="molecule type" value="Genomic_DNA"/>
</dbReference>
<dbReference type="Gene3D" id="3.40.50.300">
    <property type="entry name" value="P-loop containing nucleotide triphosphate hydrolases"/>
    <property type="match status" value="1"/>
</dbReference>
<dbReference type="PANTHER" id="PTHR18937">
    <property type="entry name" value="STRUCTURAL MAINTENANCE OF CHROMOSOMES SMC FAMILY MEMBER"/>
    <property type="match status" value="1"/>
</dbReference>
<dbReference type="Proteomes" id="UP000821853">
    <property type="component" value="Unassembled WGS sequence"/>
</dbReference>
<keyword evidence="4" id="KW-0539">Nucleus</keyword>
<evidence type="ECO:0000256" key="4">
    <source>
        <dbReference type="ARBA" id="ARBA00023242"/>
    </source>
</evidence>
<dbReference type="VEuPathDB" id="VectorBase:HLOH_043917"/>
<accession>A0A9J6H8C0</accession>
<comment type="subcellular location">
    <subcellularLocation>
        <location evidence="1">Nucleus</location>
    </subcellularLocation>
</comment>
<evidence type="ECO:0000313" key="7">
    <source>
        <dbReference type="EMBL" id="KAH9383966.1"/>
    </source>
</evidence>
<evidence type="ECO:0000313" key="8">
    <source>
        <dbReference type="Proteomes" id="UP000821853"/>
    </source>
</evidence>
<dbReference type="GO" id="GO:0007062">
    <property type="term" value="P:sister chromatid cohesion"/>
    <property type="evidence" value="ECO:0007669"/>
    <property type="project" value="TreeGrafter"/>
</dbReference>